<evidence type="ECO:0000256" key="1">
    <source>
        <dbReference type="SAM" id="MobiDB-lite"/>
    </source>
</evidence>
<dbReference type="Proteomes" id="UP001165060">
    <property type="component" value="Unassembled WGS sequence"/>
</dbReference>
<reference evidence="2 3" key="1">
    <citation type="journal article" date="2023" name="Commun. Biol.">
        <title>Genome analysis of Parmales, the sister group of diatoms, reveals the evolutionary specialization of diatoms from phago-mixotrophs to photoautotrophs.</title>
        <authorList>
            <person name="Ban H."/>
            <person name="Sato S."/>
            <person name="Yoshikawa S."/>
            <person name="Yamada K."/>
            <person name="Nakamura Y."/>
            <person name="Ichinomiya M."/>
            <person name="Sato N."/>
            <person name="Blanc-Mathieu R."/>
            <person name="Endo H."/>
            <person name="Kuwata A."/>
            <person name="Ogata H."/>
        </authorList>
    </citation>
    <scope>NUCLEOTIDE SEQUENCE [LARGE SCALE GENOMIC DNA]</scope>
</reference>
<dbReference type="PANTHER" id="PTHR14248">
    <property type="entry name" value="CYCLIN Y, ISOFORM A"/>
    <property type="match status" value="1"/>
</dbReference>
<feature type="compositionally biased region" description="Low complexity" evidence="1">
    <location>
        <begin position="87"/>
        <end position="96"/>
    </location>
</feature>
<organism evidence="2 3">
    <name type="scientific">Tetraparma gracilis</name>
    <dbReference type="NCBI Taxonomy" id="2962635"/>
    <lineage>
        <taxon>Eukaryota</taxon>
        <taxon>Sar</taxon>
        <taxon>Stramenopiles</taxon>
        <taxon>Ochrophyta</taxon>
        <taxon>Bolidophyceae</taxon>
        <taxon>Parmales</taxon>
        <taxon>Triparmaceae</taxon>
        <taxon>Tetraparma</taxon>
    </lineage>
</organism>
<dbReference type="CDD" id="cd20540">
    <property type="entry name" value="CYCLIN_CCNY_like"/>
    <property type="match status" value="1"/>
</dbReference>
<feature type="region of interest" description="Disordered" evidence="1">
    <location>
        <begin position="320"/>
        <end position="370"/>
    </location>
</feature>
<gene>
    <name evidence="2" type="ORF">TeGR_g811</name>
</gene>
<evidence type="ECO:0000313" key="3">
    <source>
        <dbReference type="Proteomes" id="UP001165060"/>
    </source>
</evidence>
<dbReference type="Gene3D" id="1.10.472.10">
    <property type="entry name" value="Cyclin-like"/>
    <property type="match status" value="1"/>
</dbReference>
<dbReference type="InterPro" id="IPR036915">
    <property type="entry name" value="Cyclin-like_sf"/>
</dbReference>
<feature type="non-terminal residue" evidence="2">
    <location>
        <position position="1"/>
    </location>
</feature>
<comment type="caution">
    <text evidence="2">The sequence shown here is derived from an EMBL/GenBank/DDBJ whole genome shotgun (WGS) entry which is preliminary data.</text>
</comment>
<dbReference type="InterPro" id="IPR013922">
    <property type="entry name" value="Cyclin_PHO80-like"/>
</dbReference>
<feature type="compositionally biased region" description="Basic and acidic residues" evidence="1">
    <location>
        <begin position="320"/>
        <end position="332"/>
    </location>
</feature>
<dbReference type="Pfam" id="PF08613">
    <property type="entry name" value="Cyclin"/>
    <property type="match status" value="1"/>
</dbReference>
<name>A0ABQ6M5M2_9STRA</name>
<protein>
    <recommendedName>
        <fullName evidence="4">Cyclin</fullName>
    </recommendedName>
</protein>
<evidence type="ECO:0000313" key="2">
    <source>
        <dbReference type="EMBL" id="GMI19932.1"/>
    </source>
</evidence>
<feature type="compositionally biased region" description="Gly residues" evidence="1">
    <location>
        <begin position="361"/>
        <end position="370"/>
    </location>
</feature>
<dbReference type="EMBL" id="BRYB01001182">
    <property type="protein sequence ID" value="GMI19932.1"/>
    <property type="molecule type" value="Genomic_DNA"/>
</dbReference>
<sequence>FPESSSLQSAGPHLVPPRLQHRNSGSTIYVGSTMSAPDKDGMLSCVGGMFRTHIVQAAEEEIGNRLSDIAGVFKEYDVFNDKAYRNSSGGSSMSHSPIPGAIDESKETDSSAGEAQPKSSRERRREIMAKVPSLHEVTTFYRDVFRKSQMESDCIIMSLIYVERLLKQTKGGIRLTYKNWQSIIFSSMVMASKVWDDLSMWNADFSQVCSSFTLQRINELELAYLDALRYDVKVKASEYAKYYFLLRSMLMKSGLGGDHIESLQPLDIDGAKKIEMISEEYGVSAKTTTIKRRAVSMNDFDESSDKPVDLGVNLKTFEGSKKGAESKGEAPARRGSLTKPGVSLEQLVHGEGSVRGDGAMATGGGGSGRK</sequence>
<proteinExistence type="predicted"/>
<dbReference type="SUPFAM" id="SSF47954">
    <property type="entry name" value="Cyclin-like"/>
    <property type="match status" value="1"/>
</dbReference>
<feature type="region of interest" description="Disordered" evidence="1">
    <location>
        <begin position="86"/>
        <end position="124"/>
    </location>
</feature>
<keyword evidence="3" id="KW-1185">Reference proteome</keyword>
<evidence type="ECO:0008006" key="4">
    <source>
        <dbReference type="Google" id="ProtNLM"/>
    </source>
</evidence>
<feature type="region of interest" description="Disordered" evidence="1">
    <location>
        <begin position="1"/>
        <end position="25"/>
    </location>
</feature>
<accession>A0ABQ6M5M2</accession>